<reference evidence="2" key="1">
    <citation type="submission" date="2021-01" db="EMBL/GenBank/DDBJ databases">
        <authorList>
            <consortium name="Genoscope - CEA"/>
            <person name="William W."/>
        </authorList>
    </citation>
    <scope>NUCLEOTIDE SEQUENCE</scope>
</reference>
<evidence type="ECO:0000256" key="1">
    <source>
        <dbReference type="SAM" id="Coils"/>
    </source>
</evidence>
<protein>
    <submittedName>
        <fullName evidence="2">Uncharacterized protein</fullName>
    </submittedName>
</protein>
<dbReference type="AlphaFoldDB" id="A0A8S1UVI1"/>
<feature type="coiled-coil region" evidence="1">
    <location>
        <begin position="130"/>
        <end position="174"/>
    </location>
</feature>
<sequence length="177" mass="21300">MQQLQSSLQNFLDQLKENNKQFLELIFPQQNIPEPQKKQITTIDQETQTIDSNLENSKASALLIFHQTETNVIDDMIKEFEQKLAQKLEQQKQFDYYKQRFAQQQSQIDYLKKELQSRLLSKYGPNRLQVEKNKKEIEKYQKMIKKQQQENNRINQLNQKYEVFENALQSIQQSKKI</sequence>
<keyword evidence="3" id="KW-1185">Reference proteome</keyword>
<proteinExistence type="predicted"/>
<gene>
    <name evidence="2" type="ORF">POCTA_138.1.T0510208</name>
</gene>
<dbReference type="OrthoDB" id="312369at2759"/>
<dbReference type="EMBL" id="CAJJDP010000051">
    <property type="protein sequence ID" value="CAD8168247.1"/>
    <property type="molecule type" value="Genomic_DNA"/>
</dbReference>
<evidence type="ECO:0000313" key="3">
    <source>
        <dbReference type="Proteomes" id="UP000683925"/>
    </source>
</evidence>
<evidence type="ECO:0000313" key="2">
    <source>
        <dbReference type="EMBL" id="CAD8168247.1"/>
    </source>
</evidence>
<dbReference type="OMA" id="QQENNRI"/>
<organism evidence="2 3">
    <name type="scientific">Paramecium octaurelia</name>
    <dbReference type="NCBI Taxonomy" id="43137"/>
    <lineage>
        <taxon>Eukaryota</taxon>
        <taxon>Sar</taxon>
        <taxon>Alveolata</taxon>
        <taxon>Ciliophora</taxon>
        <taxon>Intramacronucleata</taxon>
        <taxon>Oligohymenophorea</taxon>
        <taxon>Peniculida</taxon>
        <taxon>Parameciidae</taxon>
        <taxon>Paramecium</taxon>
    </lineage>
</organism>
<name>A0A8S1UVI1_PAROT</name>
<keyword evidence="1" id="KW-0175">Coiled coil</keyword>
<comment type="caution">
    <text evidence="2">The sequence shown here is derived from an EMBL/GenBank/DDBJ whole genome shotgun (WGS) entry which is preliminary data.</text>
</comment>
<accession>A0A8S1UVI1</accession>
<dbReference type="Proteomes" id="UP000683925">
    <property type="component" value="Unassembled WGS sequence"/>
</dbReference>